<feature type="compositionally biased region" description="Low complexity" evidence="2">
    <location>
        <begin position="865"/>
        <end position="875"/>
    </location>
</feature>
<feature type="compositionally biased region" description="Polar residues" evidence="2">
    <location>
        <begin position="119"/>
        <end position="129"/>
    </location>
</feature>
<feature type="compositionally biased region" description="Polar residues" evidence="2">
    <location>
        <begin position="770"/>
        <end position="781"/>
    </location>
</feature>
<feature type="region of interest" description="Disordered" evidence="2">
    <location>
        <begin position="672"/>
        <end position="711"/>
    </location>
</feature>
<feature type="compositionally biased region" description="Polar residues" evidence="2">
    <location>
        <begin position="1004"/>
        <end position="1037"/>
    </location>
</feature>
<protein>
    <submittedName>
        <fullName evidence="3">Uncharacterized protein</fullName>
    </submittedName>
</protein>
<accession>A0AA38LWH4</accession>
<organism evidence="3 4">
    <name type="scientific">Dioszegia hungarica</name>
    <dbReference type="NCBI Taxonomy" id="4972"/>
    <lineage>
        <taxon>Eukaryota</taxon>
        <taxon>Fungi</taxon>
        <taxon>Dikarya</taxon>
        <taxon>Basidiomycota</taxon>
        <taxon>Agaricomycotina</taxon>
        <taxon>Tremellomycetes</taxon>
        <taxon>Tremellales</taxon>
        <taxon>Bulleribasidiaceae</taxon>
        <taxon>Dioszegia</taxon>
    </lineage>
</organism>
<dbReference type="Proteomes" id="UP001164286">
    <property type="component" value="Unassembled WGS sequence"/>
</dbReference>
<feature type="region of interest" description="Disordered" evidence="2">
    <location>
        <begin position="1120"/>
        <end position="1172"/>
    </location>
</feature>
<feature type="compositionally biased region" description="Low complexity" evidence="2">
    <location>
        <begin position="427"/>
        <end position="439"/>
    </location>
</feature>
<feature type="compositionally biased region" description="Acidic residues" evidence="2">
    <location>
        <begin position="798"/>
        <end position="808"/>
    </location>
</feature>
<gene>
    <name evidence="3" type="ORF">MKK02DRAFT_31764</name>
</gene>
<feature type="region of interest" description="Disordered" evidence="2">
    <location>
        <begin position="104"/>
        <end position="229"/>
    </location>
</feature>
<feature type="compositionally biased region" description="Low complexity" evidence="2">
    <location>
        <begin position="533"/>
        <end position="542"/>
    </location>
</feature>
<sequence>MSRTQVQRPQSNLDFEHAYHQYNRVQNDDPINEYMYQMPIVADNGRTVGRERGDGDGDAYATTQSQALDLRALNQRLQVLGLSPHISNESLLEQQPHPAALGSAFKTNPITPLRPFSPPETSRSYTQPPQEGYQPFYPPFEYQSQSQQHSAQGQVFSPPLKPPTAVDLHPSDSLSQMYRPYRGPVESVRSQRRTQRGGTNVDGQDVDDYEHNSSWETRHAPPSDAPSLEEMTMGRTEWANDTMGGDMLDMRDRLIHNKQAQEAHEAAAINAHIADASTLAAALTKLEVTQDQLRTLQATLIAERVARTQMERRSHEGEDDVRDVKNELAGAVRALRRAREEAKRNEEEKRRLAKCFEETKVQLYKYHEELRVRDARSKGREEGRAEAWQEAERWMGQAPPIPIDPIHSVPQAVFRQTPMTAPTGLPQGQAHAGGQDGQAPFQQHPGDNFMIPHVQSPPSMLQQSHGQPHTQQSQPSQHVEQQQYQPPPPSTYTQPQPAGQQGIPMMMPPAPAPGGMMQQTVYQPMMVPIAVPQPHTQQQQPIPTFPAQPPHSQNIPRSAPHRLNQLPPHSQANSHSHAHPPRAATVISRTPQNPYPPRLPLGSHQRSVTIGSASLHPPAPGSMPPQHQAAESYLDRADHDPHVQQMLHDTHSKTIHTSASSDRPQTARSVLAPVDKPLPTPGGGHANVGRSQTHTTRPSRAGTMASGKPKPQRYSLLEELHGHKRNESTLHGEDRYPAFPHQKQQHLRDHSRNNSFDSINPAGIALPHSTAGSLMNTPRSRATSRRSKVAGALRGGTEIEDLSDIAEDEREREARRSFQANQQQQAQQHQQQQNMAYQQAQSDRAGPAPQQRPHPKQNYAPSMPPMRGRPTPRMPQQLGAGDKAPSEPHIQPLHAKHGLANFFHRHTHHQDQAQADDRQAAMFARMPDVDRSTKPKGAHDLYVPPGMAPLAVHGSVMDIQGPRTSALGLEGLGDQAEHRHHGSAGTGTGVRGRSRSGTMESGKAPTSSQNKSRPDTNIPSPSSRALQPKTPTQTRSNIPRAPVKRIDAHSPTKRQTTIITEYYEPHATPLPASRPHAPTAYSGFSPDRVLSPPDMSSGDNMPSISVIDYALRQALPGSRPTTIMSVMPPRVTVASEPDIDEPSRKPTTPAGKQQKRPLTCFSSANSPARDIE</sequence>
<feature type="region of interest" description="Disordered" evidence="2">
    <location>
        <begin position="975"/>
        <end position="1055"/>
    </location>
</feature>
<evidence type="ECO:0000313" key="4">
    <source>
        <dbReference type="Proteomes" id="UP001164286"/>
    </source>
</evidence>
<feature type="compositionally biased region" description="Low complexity" evidence="2">
    <location>
        <begin position="462"/>
        <end position="484"/>
    </location>
</feature>
<comment type="caution">
    <text evidence="3">The sequence shown here is derived from an EMBL/GenBank/DDBJ whole genome shotgun (WGS) entry which is preliminary data.</text>
</comment>
<keyword evidence="4" id="KW-1185">Reference proteome</keyword>
<dbReference type="EMBL" id="JAKWFO010000003">
    <property type="protein sequence ID" value="KAI9638310.1"/>
    <property type="molecule type" value="Genomic_DNA"/>
</dbReference>
<reference evidence="3" key="1">
    <citation type="journal article" date="2022" name="G3 (Bethesda)">
        <title>High quality genome of the basidiomycete yeast Dioszegia hungarica PDD-24b-2 isolated from cloud water.</title>
        <authorList>
            <person name="Jarrige D."/>
            <person name="Haridas S."/>
            <person name="Bleykasten-Grosshans C."/>
            <person name="Joly M."/>
            <person name="Nadalig T."/>
            <person name="Sancelme M."/>
            <person name="Vuilleumier S."/>
            <person name="Grigoriev I.V."/>
            <person name="Amato P."/>
            <person name="Bringel F."/>
        </authorList>
    </citation>
    <scope>NUCLEOTIDE SEQUENCE</scope>
    <source>
        <strain evidence="3">PDD-24b-2</strain>
    </source>
</reference>
<name>A0AA38LWH4_9TREE</name>
<evidence type="ECO:0000313" key="3">
    <source>
        <dbReference type="EMBL" id="KAI9638310.1"/>
    </source>
</evidence>
<dbReference type="GeneID" id="77727577"/>
<feature type="compositionally biased region" description="Low complexity" evidence="2">
    <location>
        <begin position="143"/>
        <end position="154"/>
    </location>
</feature>
<feature type="region of interest" description="Disordered" evidence="2">
    <location>
        <begin position="533"/>
        <end position="632"/>
    </location>
</feature>
<feature type="region of interest" description="Disordered" evidence="2">
    <location>
        <begin position="766"/>
        <end position="891"/>
    </location>
</feature>
<dbReference type="RefSeq" id="XP_052948087.1">
    <property type="nucleotide sequence ID" value="XM_053088372.1"/>
</dbReference>
<feature type="compositionally biased region" description="Polar residues" evidence="2">
    <location>
        <begin position="689"/>
        <end position="698"/>
    </location>
</feature>
<feature type="compositionally biased region" description="Low complexity" evidence="2">
    <location>
        <begin position="819"/>
        <end position="841"/>
    </location>
</feature>
<evidence type="ECO:0000256" key="1">
    <source>
        <dbReference type="SAM" id="Coils"/>
    </source>
</evidence>
<feature type="compositionally biased region" description="Basic and acidic residues" evidence="2">
    <location>
        <begin position="209"/>
        <end position="221"/>
    </location>
</feature>
<feature type="compositionally biased region" description="Low complexity" evidence="2">
    <location>
        <begin position="491"/>
        <end position="505"/>
    </location>
</feature>
<dbReference type="AlphaFoldDB" id="A0AA38LWH4"/>
<feature type="region of interest" description="Disordered" evidence="2">
    <location>
        <begin position="418"/>
        <end position="512"/>
    </location>
</feature>
<evidence type="ECO:0000256" key="2">
    <source>
        <dbReference type="SAM" id="MobiDB-lite"/>
    </source>
</evidence>
<feature type="coiled-coil region" evidence="1">
    <location>
        <begin position="279"/>
        <end position="359"/>
    </location>
</feature>
<proteinExistence type="predicted"/>
<keyword evidence="1" id="KW-0175">Coiled coil</keyword>
<feature type="region of interest" description="Disordered" evidence="2">
    <location>
        <begin position="1067"/>
        <end position="1099"/>
    </location>
</feature>